<accession>A0A7R9LL24</accession>
<evidence type="ECO:0000313" key="5">
    <source>
        <dbReference type="Proteomes" id="UP000759131"/>
    </source>
</evidence>
<feature type="compositionally biased region" description="Polar residues" evidence="2">
    <location>
        <begin position="200"/>
        <end position="217"/>
    </location>
</feature>
<feature type="region of interest" description="Disordered" evidence="2">
    <location>
        <begin position="121"/>
        <end position="143"/>
    </location>
</feature>
<dbReference type="Gene3D" id="4.10.1000.10">
    <property type="entry name" value="Zinc finger, CCCH-type"/>
    <property type="match status" value="1"/>
</dbReference>
<proteinExistence type="predicted"/>
<feature type="region of interest" description="Disordered" evidence="2">
    <location>
        <begin position="322"/>
        <end position="389"/>
    </location>
</feature>
<gene>
    <name evidence="4" type="ORF">OSB1V03_LOCUS19703</name>
</gene>
<protein>
    <recommendedName>
        <fullName evidence="3">C3H1-type domain-containing protein</fullName>
    </recommendedName>
</protein>
<feature type="zinc finger region" description="C3H1-type" evidence="1">
    <location>
        <begin position="33"/>
        <end position="60"/>
    </location>
</feature>
<feature type="non-terminal residue" evidence="4">
    <location>
        <position position="1"/>
    </location>
</feature>
<dbReference type="PROSITE" id="PS50103">
    <property type="entry name" value="ZF_C3H1"/>
    <property type="match status" value="2"/>
</dbReference>
<dbReference type="PANTHER" id="PTHR15725:SF14">
    <property type="entry name" value="ZINC FINGER CCCH DOMAIN-CONTAINING PROTEIN 11A"/>
    <property type="match status" value="1"/>
</dbReference>
<dbReference type="Proteomes" id="UP000759131">
    <property type="component" value="Unassembled WGS sequence"/>
</dbReference>
<feature type="compositionally biased region" description="Polar residues" evidence="2">
    <location>
        <begin position="121"/>
        <end position="142"/>
    </location>
</feature>
<name>A0A7R9LL24_9ACAR</name>
<organism evidence="4">
    <name type="scientific">Medioppia subpectinata</name>
    <dbReference type="NCBI Taxonomy" id="1979941"/>
    <lineage>
        <taxon>Eukaryota</taxon>
        <taxon>Metazoa</taxon>
        <taxon>Ecdysozoa</taxon>
        <taxon>Arthropoda</taxon>
        <taxon>Chelicerata</taxon>
        <taxon>Arachnida</taxon>
        <taxon>Acari</taxon>
        <taxon>Acariformes</taxon>
        <taxon>Sarcoptiformes</taxon>
        <taxon>Oribatida</taxon>
        <taxon>Brachypylina</taxon>
        <taxon>Oppioidea</taxon>
        <taxon>Oppiidae</taxon>
        <taxon>Medioppia</taxon>
    </lineage>
</organism>
<feature type="domain" description="C3H1-type" evidence="3">
    <location>
        <begin position="4"/>
        <end position="31"/>
    </location>
</feature>
<feature type="region of interest" description="Disordered" evidence="2">
    <location>
        <begin position="193"/>
        <end position="217"/>
    </location>
</feature>
<feature type="domain" description="C3H1-type" evidence="3">
    <location>
        <begin position="33"/>
        <end position="60"/>
    </location>
</feature>
<feature type="zinc finger region" description="C3H1-type" evidence="1">
    <location>
        <begin position="4"/>
        <end position="31"/>
    </location>
</feature>
<evidence type="ECO:0000259" key="3">
    <source>
        <dbReference type="PROSITE" id="PS50103"/>
    </source>
</evidence>
<dbReference type="InterPro" id="IPR041686">
    <property type="entry name" value="Znf-CCCH_3"/>
</dbReference>
<keyword evidence="1" id="KW-0479">Metal-binding</keyword>
<feature type="compositionally biased region" description="Polar residues" evidence="2">
    <location>
        <begin position="288"/>
        <end position="302"/>
    </location>
</feature>
<evidence type="ECO:0000313" key="4">
    <source>
        <dbReference type="EMBL" id="CAD7643671.1"/>
    </source>
</evidence>
<dbReference type="SMART" id="SM00356">
    <property type="entry name" value="ZnF_C3H1"/>
    <property type="match status" value="2"/>
</dbReference>
<dbReference type="GO" id="GO:0008270">
    <property type="term" value="F:zinc ion binding"/>
    <property type="evidence" value="ECO:0007669"/>
    <property type="project" value="UniProtKB-KW"/>
</dbReference>
<keyword evidence="1" id="KW-0862">Zinc</keyword>
<sequence>MSMSGSSDDCYFYYYSTCTKGDECPYRHCEQALGSEITCTHWQNGNCRRPAVCKFRHMESRIDRSAIRCWFETQPTGCRKPHCVFLHQKPRTVTLDEDSGSAEATANGIIRPVVANDETNDQTVSNHANNGTNSPNVRQSATKKGEDFSKMKLFDDSDYLSASVSTAANDSVANHSITIEPISISLNDCDDESDIECSEPNTRSGTDWDPTLTNRNHSNYGQFGVKTLEQIRMEKVFNSDSDDTLGNDNNNQCFGKNECQISPQKSLNTIGRDLRVRIKRQMPDTDSTKTSTPELSTQTTNASYRSSDFAVKTLDQIRQERQEMAKREQTTTEQMNGLKENQEPRGEKRSANERNKSVIKIRRIGPSVDTTSLKTSQQQMNSESRESHQ</sequence>
<dbReference type="PANTHER" id="PTHR15725">
    <property type="entry name" value="ZN-FINGER, C-X8-C-X5-C-X3-H TYPE-CONTAINING"/>
    <property type="match status" value="1"/>
</dbReference>
<feature type="region of interest" description="Disordered" evidence="2">
    <location>
        <begin position="280"/>
        <end position="302"/>
    </location>
</feature>
<dbReference type="OrthoDB" id="5395350at2759"/>
<keyword evidence="1" id="KW-0863">Zinc-finger</keyword>
<dbReference type="InterPro" id="IPR000571">
    <property type="entry name" value="Znf_CCCH"/>
</dbReference>
<dbReference type="EMBL" id="CAJPIZ010029697">
    <property type="protein sequence ID" value="CAG2119756.1"/>
    <property type="molecule type" value="Genomic_DNA"/>
</dbReference>
<dbReference type="AlphaFoldDB" id="A0A7R9LL24"/>
<evidence type="ECO:0000256" key="2">
    <source>
        <dbReference type="SAM" id="MobiDB-lite"/>
    </source>
</evidence>
<dbReference type="Pfam" id="PF15663">
    <property type="entry name" value="zf-CCCH_3"/>
    <property type="match status" value="1"/>
</dbReference>
<dbReference type="EMBL" id="OC884272">
    <property type="protein sequence ID" value="CAD7643671.1"/>
    <property type="molecule type" value="Genomic_DNA"/>
</dbReference>
<feature type="compositionally biased region" description="Basic and acidic residues" evidence="2">
    <location>
        <begin position="340"/>
        <end position="356"/>
    </location>
</feature>
<evidence type="ECO:0000256" key="1">
    <source>
        <dbReference type="PROSITE-ProRule" id="PRU00723"/>
    </source>
</evidence>
<keyword evidence="5" id="KW-1185">Reference proteome</keyword>
<reference evidence="4" key="1">
    <citation type="submission" date="2020-11" db="EMBL/GenBank/DDBJ databases">
        <authorList>
            <person name="Tran Van P."/>
        </authorList>
    </citation>
    <scope>NUCLEOTIDE SEQUENCE</scope>
</reference>
<feature type="compositionally biased region" description="Polar residues" evidence="2">
    <location>
        <begin position="368"/>
        <end position="382"/>
    </location>
</feature>